<dbReference type="Pfam" id="PF13581">
    <property type="entry name" value="HATPase_c_2"/>
    <property type="match status" value="1"/>
</dbReference>
<keyword evidence="8" id="KW-0843">Virulence</keyword>
<evidence type="ECO:0000256" key="4">
    <source>
        <dbReference type="ARBA" id="ARBA00022679"/>
    </source>
</evidence>
<reference evidence="14 15" key="1">
    <citation type="submission" date="2024-04" db="EMBL/GenBank/DDBJ databases">
        <title>Novel genus in family Flammeovirgaceae.</title>
        <authorList>
            <person name="Nguyen T.H."/>
            <person name="Vuong T.Q."/>
            <person name="Le H."/>
            <person name="Kim S.-G."/>
        </authorList>
    </citation>
    <scope>NUCLEOTIDE SEQUENCE [LARGE SCALE GENOMIC DNA]</scope>
    <source>
        <strain evidence="14 15">JCM 23209</strain>
    </source>
</reference>
<dbReference type="PANTHER" id="PTHR41523">
    <property type="entry name" value="TWO-COMPONENT SYSTEM SENSOR PROTEIN"/>
    <property type="match status" value="1"/>
</dbReference>
<evidence type="ECO:0000259" key="11">
    <source>
        <dbReference type="PROSITE" id="PS50110"/>
    </source>
</evidence>
<dbReference type="SUPFAM" id="SSF52172">
    <property type="entry name" value="CheY-like"/>
    <property type="match status" value="1"/>
</dbReference>
<evidence type="ECO:0000256" key="9">
    <source>
        <dbReference type="PROSITE-ProRule" id="PRU00169"/>
    </source>
</evidence>
<sequence length="456" mass="52278">MNETVKKRILIVEDESVTALLLEQQLELFGFEVVSTESTGEEAIETALKSRPDIILMDVILSGELDGIASAERILEYMDIPIIYLTANSDKTTVERAKATGPFGYLLKPFEETELKVAVEIASYKHEMEKKLKQSEARFRALVQNASDIITVLDFSGYVLYQSPSFYKLLGYTEEEVAKQPYTQFIHPEDVDKVQEILQGISHHKNVKFEYRLQQKDGGYLWIETLANNMLENPAIQGIVANSRNITERKIVEKQVKDALKQKEVLLKEVYHRVKNNLAMIEGFMTLQKQMTQDQELRKVFENLKRRIHSMAIIHRNLYQSHTLDKIDLSSYLEELVRHISKSFRYEEEQVKLQLKVAPVSFDLNKSIAIGLITNELVTNCFKYGLPQNEPGRITIEFTNSDTSYQLKIKDNGKGFSDAKSERKTLGIKLINMLTQDLNGEMDVFNDNGACVTIKF</sequence>
<comment type="caution">
    <text evidence="14">The sequence shown here is derived from an EMBL/GenBank/DDBJ whole genome shotgun (WGS) entry which is preliminary data.</text>
</comment>
<evidence type="ECO:0000259" key="12">
    <source>
        <dbReference type="PROSITE" id="PS50112"/>
    </source>
</evidence>
<feature type="domain" description="PAC" evidence="13">
    <location>
        <begin position="207"/>
        <end position="258"/>
    </location>
</feature>
<keyword evidence="15" id="KW-1185">Reference proteome</keyword>
<evidence type="ECO:0000259" key="13">
    <source>
        <dbReference type="PROSITE" id="PS50113"/>
    </source>
</evidence>
<gene>
    <name evidence="14" type="ORF">AAG747_01450</name>
</gene>
<dbReference type="CDD" id="cd00130">
    <property type="entry name" value="PAS"/>
    <property type="match status" value="1"/>
</dbReference>
<evidence type="ECO:0000256" key="2">
    <source>
        <dbReference type="ARBA" id="ARBA00012438"/>
    </source>
</evidence>
<dbReference type="InterPro" id="IPR001789">
    <property type="entry name" value="Sig_transdc_resp-reg_receiver"/>
</dbReference>
<evidence type="ECO:0000313" key="14">
    <source>
        <dbReference type="EMBL" id="MEN7546553.1"/>
    </source>
</evidence>
<dbReference type="SUPFAM" id="SSF55785">
    <property type="entry name" value="PYP-like sensor domain (PAS domain)"/>
    <property type="match status" value="1"/>
</dbReference>
<dbReference type="Pfam" id="PF00072">
    <property type="entry name" value="Response_reg"/>
    <property type="match status" value="1"/>
</dbReference>
<evidence type="ECO:0000256" key="8">
    <source>
        <dbReference type="ARBA" id="ARBA00023026"/>
    </source>
</evidence>
<accession>A0AAW9S2D9</accession>
<dbReference type="PROSITE" id="PS50109">
    <property type="entry name" value="HIS_KIN"/>
    <property type="match status" value="1"/>
</dbReference>
<dbReference type="Pfam" id="PF08447">
    <property type="entry name" value="PAS_3"/>
    <property type="match status" value="1"/>
</dbReference>
<dbReference type="GO" id="GO:0004673">
    <property type="term" value="F:protein histidine kinase activity"/>
    <property type="evidence" value="ECO:0007669"/>
    <property type="project" value="UniProtKB-EC"/>
</dbReference>
<dbReference type="InterPro" id="IPR000700">
    <property type="entry name" value="PAS-assoc_C"/>
</dbReference>
<dbReference type="Gene3D" id="3.30.450.20">
    <property type="entry name" value="PAS domain"/>
    <property type="match status" value="1"/>
</dbReference>
<dbReference type="InterPro" id="IPR011495">
    <property type="entry name" value="Sig_transdc_His_kin_sub2_dim/P"/>
</dbReference>
<dbReference type="InterPro" id="IPR036890">
    <property type="entry name" value="HATPase_C_sf"/>
</dbReference>
<dbReference type="EC" id="2.7.13.3" evidence="2"/>
<evidence type="ECO:0000313" key="15">
    <source>
        <dbReference type="Proteomes" id="UP001403385"/>
    </source>
</evidence>
<dbReference type="GO" id="GO:0005524">
    <property type="term" value="F:ATP binding"/>
    <property type="evidence" value="ECO:0007669"/>
    <property type="project" value="UniProtKB-KW"/>
</dbReference>
<evidence type="ECO:0000256" key="6">
    <source>
        <dbReference type="ARBA" id="ARBA00022777"/>
    </source>
</evidence>
<organism evidence="14 15">
    <name type="scientific">Rapidithrix thailandica</name>
    <dbReference type="NCBI Taxonomy" id="413964"/>
    <lineage>
        <taxon>Bacteria</taxon>
        <taxon>Pseudomonadati</taxon>
        <taxon>Bacteroidota</taxon>
        <taxon>Cytophagia</taxon>
        <taxon>Cytophagales</taxon>
        <taxon>Flammeovirgaceae</taxon>
        <taxon>Rapidithrix</taxon>
    </lineage>
</organism>
<feature type="modified residue" description="4-aspartylphosphate" evidence="9">
    <location>
        <position position="58"/>
    </location>
</feature>
<proteinExistence type="predicted"/>
<name>A0AAW9S2D9_9BACT</name>
<evidence type="ECO:0000259" key="10">
    <source>
        <dbReference type="PROSITE" id="PS50109"/>
    </source>
</evidence>
<keyword evidence="6" id="KW-0418">Kinase</keyword>
<dbReference type="InterPro" id="IPR035965">
    <property type="entry name" value="PAS-like_dom_sf"/>
</dbReference>
<dbReference type="EMBL" id="JBDKWZ010000001">
    <property type="protein sequence ID" value="MEN7546553.1"/>
    <property type="molecule type" value="Genomic_DNA"/>
</dbReference>
<keyword evidence="3 9" id="KW-0597">Phosphoprotein</keyword>
<dbReference type="SUPFAM" id="SSF55874">
    <property type="entry name" value="ATPase domain of HSP90 chaperone/DNA topoisomerase II/histidine kinase"/>
    <property type="match status" value="1"/>
</dbReference>
<keyword evidence="4" id="KW-0808">Transferase</keyword>
<dbReference type="InterPro" id="IPR000014">
    <property type="entry name" value="PAS"/>
</dbReference>
<dbReference type="Pfam" id="PF07568">
    <property type="entry name" value="HisKA_2"/>
    <property type="match status" value="1"/>
</dbReference>
<dbReference type="PROSITE" id="PS50110">
    <property type="entry name" value="RESPONSE_REGULATORY"/>
    <property type="match status" value="1"/>
</dbReference>
<dbReference type="InterPro" id="IPR001610">
    <property type="entry name" value="PAC"/>
</dbReference>
<dbReference type="SMART" id="SM00091">
    <property type="entry name" value="PAS"/>
    <property type="match status" value="1"/>
</dbReference>
<evidence type="ECO:0000256" key="1">
    <source>
        <dbReference type="ARBA" id="ARBA00000085"/>
    </source>
</evidence>
<dbReference type="RefSeq" id="WP_346819338.1">
    <property type="nucleotide sequence ID" value="NZ_JBDKWZ010000001.1"/>
</dbReference>
<dbReference type="PROSITE" id="PS50112">
    <property type="entry name" value="PAS"/>
    <property type="match status" value="1"/>
</dbReference>
<dbReference type="InterPro" id="IPR005467">
    <property type="entry name" value="His_kinase_dom"/>
</dbReference>
<dbReference type="Gene3D" id="3.40.50.2300">
    <property type="match status" value="1"/>
</dbReference>
<dbReference type="GO" id="GO:0000160">
    <property type="term" value="P:phosphorelay signal transduction system"/>
    <property type="evidence" value="ECO:0007669"/>
    <property type="project" value="InterPro"/>
</dbReference>
<dbReference type="NCBIfam" id="TIGR00229">
    <property type="entry name" value="sensory_box"/>
    <property type="match status" value="1"/>
</dbReference>
<dbReference type="PANTHER" id="PTHR41523:SF8">
    <property type="entry name" value="ETHYLENE RESPONSE SENSOR PROTEIN"/>
    <property type="match status" value="1"/>
</dbReference>
<evidence type="ECO:0000256" key="5">
    <source>
        <dbReference type="ARBA" id="ARBA00022741"/>
    </source>
</evidence>
<feature type="domain" description="Histidine kinase" evidence="10">
    <location>
        <begin position="269"/>
        <end position="456"/>
    </location>
</feature>
<evidence type="ECO:0000256" key="7">
    <source>
        <dbReference type="ARBA" id="ARBA00022840"/>
    </source>
</evidence>
<keyword evidence="7" id="KW-0067">ATP-binding</keyword>
<dbReference type="InterPro" id="IPR011006">
    <property type="entry name" value="CheY-like_superfamily"/>
</dbReference>
<protein>
    <recommendedName>
        <fullName evidence="2">histidine kinase</fullName>
        <ecNumber evidence="2">2.7.13.3</ecNumber>
    </recommendedName>
</protein>
<dbReference type="InterPro" id="IPR003594">
    <property type="entry name" value="HATPase_dom"/>
</dbReference>
<comment type="catalytic activity">
    <reaction evidence="1">
        <text>ATP + protein L-histidine = ADP + protein N-phospho-L-histidine.</text>
        <dbReference type="EC" id="2.7.13.3"/>
    </reaction>
</comment>
<dbReference type="SMART" id="SM00448">
    <property type="entry name" value="REC"/>
    <property type="match status" value="1"/>
</dbReference>
<dbReference type="CDD" id="cd17534">
    <property type="entry name" value="REC_DC-like"/>
    <property type="match status" value="1"/>
</dbReference>
<dbReference type="SMART" id="SM00086">
    <property type="entry name" value="PAC"/>
    <property type="match status" value="1"/>
</dbReference>
<feature type="domain" description="PAS" evidence="12">
    <location>
        <begin position="135"/>
        <end position="205"/>
    </location>
</feature>
<dbReference type="AlphaFoldDB" id="A0AAW9S2D9"/>
<dbReference type="Proteomes" id="UP001403385">
    <property type="component" value="Unassembled WGS sequence"/>
</dbReference>
<dbReference type="Gene3D" id="3.30.565.10">
    <property type="entry name" value="Histidine kinase-like ATPase, C-terminal domain"/>
    <property type="match status" value="1"/>
</dbReference>
<feature type="domain" description="Response regulatory" evidence="11">
    <location>
        <begin position="8"/>
        <end position="123"/>
    </location>
</feature>
<keyword evidence="5" id="KW-0547">Nucleotide-binding</keyword>
<dbReference type="PROSITE" id="PS50113">
    <property type="entry name" value="PAC"/>
    <property type="match status" value="1"/>
</dbReference>
<dbReference type="InterPro" id="IPR013655">
    <property type="entry name" value="PAS_fold_3"/>
</dbReference>
<evidence type="ECO:0000256" key="3">
    <source>
        <dbReference type="ARBA" id="ARBA00022553"/>
    </source>
</evidence>